<feature type="site" description="Deprotonates C-terminal active site Cys" evidence="6">
    <location>
        <position position="18"/>
    </location>
</feature>
<dbReference type="InterPro" id="IPR036249">
    <property type="entry name" value="Thioredoxin-like_sf"/>
</dbReference>
<dbReference type="PANTHER" id="PTHR45663:SF11">
    <property type="entry name" value="GEO12009P1"/>
    <property type="match status" value="1"/>
</dbReference>
<feature type="active site" description="Nucleophile" evidence="6">
    <location>
        <position position="24"/>
    </location>
</feature>
<dbReference type="InterPro" id="IPR005746">
    <property type="entry name" value="Thioredoxin"/>
</dbReference>
<dbReference type="PRINTS" id="PR00421">
    <property type="entry name" value="THIOREDOXIN"/>
</dbReference>
<name>A0A917DV74_9BACT</name>
<dbReference type="PROSITE" id="PS51352">
    <property type="entry name" value="THIOREDOXIN_2"/>
    <property type="match status" value="1"/>
</dbReference>
<comment type="caution">
    <text evidence="9">The sequence shown here is derived from an EMBL/GenBank/DDBJ whole genome shotgun (WGS) entry which is preliminary data.</text>
</comment>
<gene>
    <name evidence="9" type="ORF">GCM10011514_43050</name>
</gene>
<reference evidence="9" key="1">
    <citation type="journal article" date="2014" name="Int. J. Syst. Evol. Microbiol.">
        <title>Complete genome sequence of Corynebacterium casei LMG S-19264T (=DSM 44701T), isolated from a smear-ripened cheese.</title>
        <authorList>
            <consortium name="US DOE Joint Genome Institute (JGI-PGF)"/>
            <person name="Walter F."/>
            <person name="Albersmeier A."/>
            <person name="Kalinowski J."/>
            <person name="Ruckert C."/>
        </authorList>
    </citation>
    <scope>NUCLEOTIDE SEQUENCE</scope>
    <source>
        <strain evidence="9">CGMCC 1.15958</strain>
    </source>
</reference>
<evidence type="ECO:0000313" key="9">
    <source>
        <dbReference type="EMBL" id="GGD74361.1"/>
    </source>
</evidence>
<dbReference type="GO" id="GO:0005829">
    <property type="term" value="C:cytosol"/>
    <property type="evidence" value="ECO:0007669"/>
    <property type="project" value="TreeGrafter"/>
</dbReference>
<feature type="active site" description="Nucleophile" evidence="6">
    <location>
        <position position="27"/>
    </location>
</feature>
<evidence type="ECO:0000256" key="2">
    <source>
        <dbReference type="ARBA" id="ARBA00022448"/>
    </source>
</evidence>
<dbReference type="AlphaFoldDB" id="A0A917DV74"/>
<dbReference type="GO" id="GO:0045454">
    <property type="term" value="P:cell redox homeostasis"/>
    <property type="evidence" value="ECO:0007669"/>
    <property type="project" value="TreeGrafter"/>
</dbReference>
<evidence type="ECO:0000259" key="8">
    <source>
        <dbReference type="PROSITE" id="PS51352"/>
    </source>
</evidence>
<dbReference type="Gene3D" id="3.40.30.10">
    <property type="entry name" value="Glutaredoxin"/>
    <property type="match status" value="1"/>
</dbReference>
<reference evidence="9" key="2">
    <citation type="submission" date="2020-09" db="EMBL/GenBank/DDBJ databases">
        <authorList>
            <person name="Sun Q."/>
            <person name="Zhou Y."/>
        </authorList>
    </citation>
    <scope>NUCLEOTIDE SEQUENCE</scope>
    <source>
        <strain evidence="9">CGMCC 1.15958</strain>
    </source>
</reference>
<dbReference type="InterPro" id="IPR013766">
    <property type="entry name" value="Thioredoxin_domain"/>
</dbReference>
<feature type="disulfide bond" description="Redox-active" evidence="7">
    <location>
        <begin position="24"/>
        <end position="27"/>
    </location>
</feature>
<dbReference type="GO" id="GO:0015035">
    <property type="term" value="F:protein-disulfide reductase activity"/>
    <property type="evidence" value="ECO:0007669"/>
    <property type="project" value="InterPro"/>
</dbReference>
<evidence type="ECO:0000256" key="3">
    <source>
        <dbReference type="ARBA" id="ARBA00022982"/>
    </source>
</evidence>
<feature type="site" description="Contributes to redox potential value" evidence="6">
    <location>
        <position position="25"/>
    </location>
</feature>
<dbReference type="PIRSF" id="PIRSF000077">
    <property type="entry name" value="Thioredoxin"/>
    <property type="match status" value="1"/>
</dbReference>
<dbReference type="SUPFAM" id="SSF52833">
    <property type="entry name" value="Thioredoxin-like"/>
    <property type="match status" value="1"/>
</dbReference>
<keyword evidence="10" id="KW-1185">Reference proteome</keyword>
<sequence>MTGTFEELVGSDEPVLIDFSAEWCKPCRKIDAMLNQLAEELDEDITIMKIDVDKNTALRKKYKIDAVPTLILFQNSKQLWRHTGLISVPEVVRAVNKAL</sequence>
<dbReference type="PANTHER" id="PTHR45663">
    <property type="entry name" value="GEO12009P1"/>
    <property type="match status" value="1"/>
</dbReference>
<dbReference type="RefSeq" id="WP_188769302.1">
    <property type="nucleotide sequence ID" value="NZ_BMKK01000011.1"/>
</dbReference>
<organism evidence="9 10">
    <name type="scientific">Emticicia aquatilis</name>
    <dbReference type="NCBI Taxonomy" id="1537369"/>
    <lineage>
        <taxon>Bacteria</taxon>
        <taxon>Pseudomonadati</taxon>
        <taxon>Bacteroidota</taxon>
        <taxon>Cytophagia</taxon>
        <taxon>Cytophagales</taxon>
        <taxon>Leadbetterellaceae</taxon>
        <taxon>Emticicia</taxon>
    </lineage>
</organism>
<dbReference type="EMBL" id="BMKK01000011">
    <property type="protein sequence ID" value="GGD74361.1"/>
    <property type="molecule type" value="Genomic_DNA"/>
</dbReference>
<comment type="similarity">
    <text evidence="1">Belongs to the thioredoxin family.</text>
</comment>
<keyword evidence="4 7" id="KW-1015">Disulfide bond</keyword>
<protein>
    <submittedName>
        <fullName evidence="9">Thioredoxin</fullName>
    </submittedName>
</protein>
<accession>A0A917DV74</accession>
<evidence type="ECO:0000313" key="10">
    <source>
        <dbReference type="Proteomes" id="UP000609064"/>
    </source>
</evidence>
<evidence type="ECO:0000256" key="7">
    <source>
        <dbReference type="PIRSR" id="PIRSR000077-4"/>
    </source>
</evidence>
<proteinExistence type="inferred from homology"/>
<evidence type="ECO:0000256" key="4">
    <source>
        <dbReference type="ARBA" id="ARBA00023157"/>
    </source>
</evidence>
<evidence type="ECO:0000256" key="1">
    <source>
        <dbReference type="ARBA" id="ARBA00008987"/>
    </source>
</evidence>
<dbReference type="Proteomes" id="UP000609064">
    <property type="component" value="Unassembled WGS sequence"/>
</dbReference>
<dbReference type="CDD" id="cd02947">
    <property type="entry name" value="TRX_family"/>
    <property type="match status" value="1"/>
</dbReference>
<feature type="domain" description="Thioredoxin" evidence="8">
    <location>
        <begin position="1"/>
        <end position="99"/>
    </location>
</feature>
<evidence type="ECO:0000256" key="5">
    <source>
        <dbReference type="ARBA" id="ARBA00023284"/>
    </source>
</evidence>
<evidence type="ECO:0000256" key="6">
    <source>
        <dbReference type="PIRSR" id="PIRSR000077-1"/>
    </source>
</evidence>
<feature type="site" description="Contributes to redox potential value" evidence="6">
    <location>
        <position position="26"/>
    </location>
</feature>
<dbReference type="Pfam" id="PF00085">
    <property type="entry name" value="Thioredoxin"/>
    <property type="match status" value="1"/>
</dbReference>
<keyword evidence="2" id="KW-0813">Transport</keyword>
<keyword evidence="5 7" id="KW-0676">Redox-active center</keyword>
<keyword evidence="3" id="KW-0249">Electron transport</keyword>